<name>A0A1I8F8K8_9PLAT</name>
<evidence type="ECO:0000313" key="2">
    <source>
        <dbReference type="WBParaSite" id="maker-unitig_24740-snap-gene-0.3-mRNA-1"/>
    </source>
</evidence>
<evidence type="ECO:0000313" key="1">
    <source>
        <dbReference type="Proteomes" id="UP000095280"/>
    </source>
</evidence>
<accession>A0A1I8F8K8</accession>
<reference evidence="2" key="1">
    <citation type="submission" date="2016-11" db="UniProtKB">
        <authorList>
            <consortium name="WormBaseParasite"/>
        </authorList>
    </citation>
    <scope>IDENTIFICATION</scope>
</reference>
<sequence length="73" mass="7949">MECFRFDECCGRTRPVCGCLWLICAELGPICKPMEAWIGAIVTKRMTSLNHSASLLTGCLTAGHPARPHAGRC</sequence>
<keyword evidence="1" id="KW-1185">Reference proteome</keyword>
<organism evidence="1 2">
    <name type="scientific">Macrostomum lignano</name>
    <dbReference type="NCBI Taxonomy" id="282301"/>
    <lineage>
        <taxon>Eukaryota</taxon>
        <taxon>Metazoa</taxon>
        <taxon>Spiralia</taxon>
        <taxon>Lophotrochozoa</taxon>
        <taxon>Platyhelminthes</taxon>
        <taxon>Rhabditophora</taxon>
        <taxon>Macrostomorpha</taxon>
        <taxon>Macrostomida</taxon>
        <taxon>Macrostomidae</taxon>
        <taxon>Macrostomum</taxon>
    </lineage>
</organism>
<dbReference type="AlphaFoldDB" id="A0A1I8F8K8"/>
<dbReference type="WBParaSite" id="maker-unitig_24740-snap-gene-0.3-mRNA-1">
    <property type="protein sequence ID" value="maker-unitig_24740-snap-gene-0.3-mRNA-1"/>
    <property type="gene ID" value="maker-unitig_24740-snap-gene-0.3"/>
</dbReference>
<proteinExistence type="predicted"/>
<dbReference type="Proteomes" id="UP000095280">
    <property type="component" value="Unplaced"/>
</dbReference>
<protein>
    <submittedName>
        <fullName evidence="2">Secreted protein</fullName>
    </submittedName>
</protein>